<gene>
    <name evidence="3" type="ORF">QQ002_08430</name>
</gene>
<organism evidence="3 4">
    <name type="scientific">Demequina lignilytica</name>
    <dbReference type="NCBI Taxonomy" id="3051663"/>
    <lineage>
        <taxon>Bacteria</taxon>
        <taxon>Bacillati</taxon>
        <taxon>Actinomycetota</taxon>
        <taxon>Actinomycetes</taxon>
        <taxon>Micrococcales</taxon>
        <taxon>Demequinaceae</taxon>
        <taxon>Demequina</taxon>
    </lineage>
</organism>
<dbReference type="InterPro" id="IPR050523">
    <property type="entry name" value="AKR_Detox_Biosynth"/>
</dbReference>
<reference evidence="3 4" key="1">
    <citation type="submission" date="2023-06" db="EMBL/GenBank/DDBJ databases">
        <title>SYSU T0a273.</title>
        <authorList>
            <person name="Gao L."/>
            <person name="Fang B.-Z."/>
            <person name="Li W.-J."/>
        </authorList>
    </citation>
    <scope>NUCLEOTIDE SEQUENCE [LARGE SCALE GENOMIC DNA]</scope>
    <source>
        <strain evidence="3 4">SYSU T0a273</strain>
    </source>
</reference>
<dbReference type="PANTHER" id="PTHR43364">
    <property type="entry name" value="NADH-SPECIFIC METHYLGLYOXAL REDUCTASE-RELATED"/>
    <property type="match status" value="1"/>
</dbReference>
<dbReference type="InterPro" id="IPR036812">
    <property type="entry name" value="NAD(P)_OxRdtase_dom_sf"/>
</dbReference>
<keyword evidence="1 3" id="KW-0560">Oxidoreductase</keyword>
<dbReference type="SUPFAM" id="SSF51430">
    <property type="entry name" value="NAD(P)-linked oxidoreductase"/>
    <property type="match status" value="1"/>
</dbReference>
<dbReference type="Gene3D" id="3.20.20.100">
    <property type="entry name" value="NADP-dependent oxidoreductase domain"/>
    <property type="match status" value="1"/>
</dbReference>
<comment type="caution">
    <text evidence="3">The sequence shown here is derived from an EMBL/GenBank/DDBJ whole genome shotgun (WGS) entry which is preliminary data.</text>
</comment>
<dbReference type="EC" id="1.1.1.-" evidence="3"/>
<sequence length="328" mass="35698">MRTTMVPNLGREISLVGLGTWQLGGDWATVGDDAAQEVLAAAADAGTRLFDTADVYGDGRSERAIGRFLAGRADRADFTVITKMGRRAEPHEPAAYTLDAFRAWTDRSRENLGVETLDLVQLHCPPTAVYGDERVYDDLRTLQAEGRIARWGVSVELVDEALAALEQPDLATIQIIVNIFRRKPLERVLPLAAERGVGIIARLPLASGLLSGKYDEHTTFAPEDHRTWNRDGSKMNIGETFSGIPFEVGVAAAREVAALTPAGWTTAQMALGWLAQVGVATMIPGASRPSQAVSNAAAAEMPALPEETMRALEDIYDRHCRRHVHDVF</sequence>
<dbReference type="Pfam" id="PF00248">
    <property type="entry name" value="Aldo_ket_red"/>
    <property type="match status" value="1"/>
</dbReference>
<dbReference type="GO" id="GO:0005829">
    <property type="term" value="C:cytosol"/>
    <property type="evidence" value="ECO:0007669"/>
    <property type="project" value="TreeGrafter"/>
</dbReference>
<evidence type="ECO:0000313" key="3">
    <source>
        <dbReference type="EMBL" id="MDN4483559.1"/>
    </source>
</evidence>
<dbReference type="PANTHER" id="PTHR43364:SF4">
    <property type="entry name" value="NAD(P)-LINKED OXIDOREDUCTASE SUPERFAMILY PROTEIN"/>
    <property type="match status" value="1"/>
</dbReference>
<dbReference type="RefSeq" id="WP_301160391.1">
    <property type="nucleotide sequence ID" value="NZ_JAUHQB010000005.1"/>
</dbReference>
<proteinExistence type="predicted"/>
<feature type="domain" description="NADP-dependent oxidoreductase" evidence="2">
    <location>
        <begin position="16"/>
        <end position="316"/>
    </location>
</feature>
<evidence type="ECO:0000313" key="4">
    <source>
        <dbReference type="Proteomes" id="UP001172756"/>
    </source>
</evidence>
<evidence type="ECO:0000256" key="1">
    <source>
        <dbReference type="ARBA" id="ARBA00023002"/>
    </source>
</evidence>
<dbReference type="GO" id="GO:0016491">
    <property type="term" value="F:oxidoreductase activity"/>
    <property type="evidence" value="ECO:0007669"/>
    <property type="project" value="UniProtKB-KW"/>
</dbReference>
<accession>A0AB35MIF1</accession>
<dbReference type="Proteomes" id="UP001172756">
    <property type="component" value="Unassembled WGS sequence"/>
</dbReference>
<evidence type="ECO:0000259" key="2">
    <source>
        <dbReference type="Pfam" id="PF00248"/>
    </source>
</evidence>
<dbReference type="InterPro" id="IPR023210">
    <property type="entry name" value="NADP_OxRdtase_dom"/>
</dbReference>
<name>A0AB35MIF1_9MICO</name>
<dbReference type="EMBL" id="JAUHQB010000005">
    <property type="protein sequence ID" value="MDN4483559.1"/>
    <property type="molecule type" value="Genomic_DNA"/>
</dbReference>
<dbReference type="AlphaFoldDB" id="A0AB35MIF1"/>
<dbReference type="CDD" id="cd19086">
    <property type="entry name" value="AKR_AKR11C1"/>
    <property type="match status" value="1"/>
</dbReference>
<protein>
    <submittedName>
        <fullName evidence="3">Aldo/keto reductase</fullName>
        <ecNumber evidence="3">1.1.1.-</ecNumber>
    </submittedName>
</protein>